<comment type="caution">
    <text evidence="3">The sequence shown here is derived from an EMBL/GenBank/DDBJ whole genome shotgun (WGS) entry which is preliminary data.</text>
</comment>
<dbReference type="Proteomes" id="UP000449547">
    <property type="component" value="Unassembled WGS sequence"/>
</dbReference>
<keyword evidence="2" id="KW-0732">Signal</keyword>
<dbReference type="AlphaFoldDB" id="A0A642UQU5"/>
<gene>
    <name evidence="3" type="ORF">DIURU_002314</name>
</gene>
<evidence type="ECO:0000313" key="4">
    <source>
        <dbReference type="Proteomes" id="UP000449547"/>
    </source>
</evidence>
<dbReference type="VEuPathDB" id="FungiDB:DIURU_002314"/>
<evidence type="ECO:0000256" key="2">
    <source>
        <dbReference type="SAM" id="SignalP"/>
    </source>
</evidence>
<protein>
    <submittedName>
        <fullName evidence="3">Uncharacterized protein</fullName>
    </submittedName>
</protein>
<dbReference type="EMBL" id="SWFT01000066">
    <property type="protein sequence ID" value="KAA8903802.1"/>
    <property type="molecule type" value="Genomic_DNA"/>
</dbReference>
<feature type="region of interest" description="Disordered" evidence="1">
    <location>
        <begin position="44"/>
        <end position="66"/>
    </location>
</feature>
<keyword evidence="4" id="KW-1185">Reference proteome</keyword>
<organism evidence="3 4">
    <name type="scientific">Diutina rugosa</name>
    <name type="common">Yeast</name>
    <name type="synonym">Candida rugosa</name>
    <dbReference type="NCBI Taxonomy" id="5481"/>
    <lineage>
        <taxon>Eukaryota</taxon>
        <taxon>Fungi</taxon>
        <taxon>Dikarya</taxon>
        <taxon>Ascomycota</taxon>
        <taxon>Saccharomycotina</taxon>
        <taxon>Pichiomycetes</taxon>
        <taxon>Debaryomycetaceae</taxon>
        <taxon>Diutina</taxon>
    </lineage>
</organism>
<name>A0A642UQU5_DIURU</name>
<sequence>MKFSNLLLLAAVAVAAPYPVADDASDIANADSAGAVADVASVEQQPANGQAQVAPDAPTTKPSANDIKNAAKSAGATVSDADANKIANAYQQSDEAGDQAVAQVQGASLPDASNGVIFLPKDKYFYFSIGGKKYQYFGFHRGHGWKWAWGLKTTWTCKLVIFCYPTSFDSFFKGSFW</sequence>
<evidence type="ECO:0000256" key="1">
    <source>
        <dbReference type="SAM" id="MobiDB-lite"/>
    </source>
</evidence>
<evidence type="ECO:0000313" key="3">
    <source>
        <dbReference type="EMBL" id="KAA8903802.1"/>
    </source>
</evidence>
<feature type="chain" id="PRO_5024872971" evidence="2">
    <location>
        <begin position="16"/>
        <end position="177"/>
    </location>
</feature>
<accession>A0A642UQU5</accession>
<reference evidence="3 4" key="1">
    <citation type="submission" date="2019-07" db="EMBL/GenBank/DDBJ databases">
        <title>Genome assembly of two rare yeast pathogens: Diutina rugosa and Trichomonascus ciferrii.</title>
        <authorList>
            <person name="Mixao V."/>
            <person name="Saus E."/>
            <person name="Hansen A."/>
            <person name="Lass-Flor C."/>
            <person name="Gabaldon T."/>
        </authorList>
    </citation>
    <scope>NUCLEOTIDE SEQUENCE [LARGE SCALE GENOMIC DNA]</scope>
    <source>
        <strain evidence="3 4">CBS 613</strain>
    </source>
</reference>
<dbReference type="GeneID" id="54780965"/>
<feature type="signal peptide" evidence="2">
    <location>
        <begin position="1"/>
        <end position="15"/>
    </location>
</feature>
<dbReference type="RefSeq" id="XP_034013008.1">
    <property type="nucleotide sequence ID" value="XM_034154952.1"/>
</dbReference>
<proteinExistence type="predicted"/>